<proteinExistence type="predicted"/>
<keyword evidence="2" id="KW-0812">Transmembrane</keyword>
<dbReference type="PANTHER" id="PTHR42736:SF1">
    <property type="entry name" value="PROTEIN-GLUTAMINE GAMMA-GLUTAMYLTRANSFERASE"/>
    <property type="match status" value="1"/>
</dbReference>
<feature type="transmembrane region" description="Helical" evidence="2">
    <location>
        <begin position="562"/>
        <end position="583"/>
    </location>
</feature>
<feature type="transmembrane region" description="Helical" evidence="2">
    <location>
        <begin position="153"/>
        <end position="172"/>
    </location>
</feature>
<feature type="transmembrane region" description="Helical" evidence="2">
    <location>
        <begin position="26"/>
        <end position="45"/>
    </location>
</feature>
<dbReference type="SMART" id="SM00460">
    <property type="entry name" value="TGc"/>
    <property type="match status" value="1"/>
</dbReference>
<feature type="region of interest" description="Disordered" evidence="1">
    <location>
        <begin position="529"/>
        <end position="556"/>
    </location>
</feature>
<dbReference type="InterPro" id="IPR021878">
    <property type="entry name" value="TgpA_N"/>
</dbReference>
<dbReference type="AlphaFoldDB" id="A0A428Z5B7"/>
<dbReference type="InterPro" id="IPR052901">
    <property type="entry name" value="Bact_TGase-like"/>
</dbReference>
<evidence type="ECO:0000256" key="2">
    <source>
        <dbReference type="SAM" id="Phobius"/>
    </source>
</evidence>
<accession>A0A428Z5B7</accession>
<keyword evidence="2" id="KW-0472">Membrane</keyword>
<name>A0A428Z5B7_KIBAR</name>
<feature type="domain" description="Transglutaminase-like" evidence="3">
    <location>
        <begin position="432"/>
        <end position="502"/>
    </location>
</feature>
<feature type="transmembrane region" description="Helical" evidence="2">
    <location>
        <begin position="184"/>
        <end position="209"/>
    </location>
</feature>
<feature type="compositionally biased region" description="Pro residues" evidence="1">
    <location>
        <begin position="540"/>
        <end position="556"/>
    </location>
</feature>
<dbReference type="InterPro" id="IPR038765">
    <property type="entry name" value="Papain-like_cys_pep_sf"/>
</dbReference>
<keyword evidence="2" id="KW-1133">Transmembrane helix</keyword>
<dbReference type="PANTHER" id="PTHR42736">
    <property type="entry name" value="PROTEIN-GLUTAMINE GAMMA-GLUTAMYLTRANSFERASE"/>
    <property type="match status" value="1"/>
</dbReference>
<dbReference type="EMBL" id="QHKI01000024">
    <property type="protein sequence ID" value="RSM81983.1"/>
    <property type="molecule type" value="Genomic_DNA"/>
</dbReference>
<evidence type="ECO:0000256" key="1">
    <source>
        <dbReference type="SAM" id="MobiDB-lite"/>
    </source>
</evidence>
<dbReference type="InterPro" id="IPR002931">
    <property type="entry name" value="Transglutaminase-like"/>
</dbReference>
<dbReference type="Gene3D" id="3.10.620.30">
    <property type="match status" value="1"/>
</dbReference>
<sequence length="696" mass="73195">MISRIAWAVLVVGLGSFHLSQAWAGWQAALVIILAAVVPIGLVALGERLKVKPGAVVAVLAAAVTLGTYLLTTAADTGFVTTLRDAVPRLLTAPRPAPPILEMVLPGALLAAVLGLVVAARIVREGRSLVAPPAAAAVMYVAAALLTDGSSDRYGLLAVGLLVLTVAGWLLLDRPAGRRQVALGSAVTALAVCGCVALVAAVVPLAGAFEPRRLVNPPSQRLSEPSPLPRLAAWALQGDVELMRVQGEPRPMRLVALSDFTGAYWRTTAVYRPLGANEQAALPPGDRRVSSTLNVLVSGLDGPWLPTAGEPTSVSLADIAVDPNSGSTVVTGGLRAGMRYQITCDGDDTASDDIATATTADGPAAEPYLSTPSLPWQLEEYARQATHTASTAYEQAVALEHAVRSGRKLDPSAPTGSSYARLTTFLLGGPNELGAQAGTAEQFAAAFAVLARAVRLPTRVVVGFHPGDRAADGTFTVRGRHATAWPEIYFDGWGWQRFQPAPVNDGTGSAVDPIRQKVLTQLAERSTATITPVPAQSAPRPEPTAPAAPQAVPPGPQAPRDLGLVFALIVGIVALPLLAVAGARTVRRAGHRRAGPFGAWAEVLDLLILLRRPTQRWQAAPDIAAALAALLPPGEARDGVIRLAAAADRAAFSPAPPRQDSQCWQDVRMTRRAIRNIVPWHRRLLWLVDPRPLRRR</sequence>
<dbReference type="OrthoDB" id="9804023at2"/>
<evidence type="ECO:0000259" key="3">
    <source>
        <dbReference type="SMART" id="SM00460"/>
    </source>
</evidence>
<evidence type="ECO:0000313" key="4">
    <source>
        <dbReference type="EMBL" id="RSM81983.1"/>
    </source>
</evidence>
<feature type="transmembrane region" description="Helical" evidence="2">
    <location>
        <begin position="129"/>
        <end position="147"/>
    </location>
</feature>
<organism evidence="4 5">
    <name type="scientific">Kibdelosporangium aridum</name>
    <dbReference type="NCBI Taxonomy" id="2030"/>
    <lineage>
        <taxon>Bacteria</taxon>
        <taxon>Bacillati</taxon>
        <taxon>Actinomycetota</taxon>
        <taxon>Actinomycetes</taxon>
        <taxon>Pseudonocardiales</taxon>
        <taxon>Pseudonocardiaceae</taxon>
        <taxon>Kibdelosporangium</taxon>
    </lineage>
</organism>
<feature type="transmembrane region" description="Helical" evidence="2">
    <location>
        <begin position="100"/>
        <end position="122"/>
    </location>
</feature>
<evidence type="ECO:0000313" key="5">
    <source>
        <dbReference type="Proteomes" id="UP000287547"/>
    </source>
</evidence>
<dbReference type="RefSeq" id="WP_037272589.1">
    <property type="nucleotide sequence ID" value="NZ_QHKI01000024.1"/>
</dbReference>
<feature type="transmembrane region" description="Helical" evidence="2">
    <location>
        <begin position="57"/>
        <end position="80"/>
    </location>
</feature>
<dbReference type="SUPFAM" id="SSF54001">
    <property type="entry name" value="Cysteine proteinases"/>
    <property type="match status" value="1"/>
</dbReference>
<comment type="caution">
    <text evidence="4">The sequence shown here is derived from an EMBL/GenBank/DDBJ whole genome shotgun (WGS) entry which is preliminary data.</text>
</comment>
<reference evidence="4 5" key="1">
    <citation type="submission" date="2018-05" db="EMBL/GenBank/DDBJ databases">
        <title>Evolution of GPA BGCs.</title>
        <authorList>
            <person name="Waglechner N."/>
            <person name="Wright G.D."/>
        </authorList>
    </citation>
    <scope>NUCLEOTIDE SEQUENCE [LARGE SCALE GENOMIC DNA]</scope>
    <source>
        <strain evidence="4 5">A82846</strain>
    </source>
</reference>
<dbReference type="Proteomes" id="UP000287547">
    <property type="component" value="Unassembled WGS sequence"/>
</dbReference>
<gene>
    <name evidence="4" type="ORF">DMH04_26955</name>
</gene>
<dbReference type="Pfam" id="PF01841">
    <property type="entry name" value="Transglut_core"/>
    <property type="match status" value="1"/>
</dbReference>
<protein>
    <submittedName>
        <fullName evidence="4">Transglutaminase domain-containing protein</fullName>
    </submittedName>
</protein>
<dbReference type="Pfam" id="PF11992">
    <property type="entry name" value="TgpA_N"/>
    <property type="match status" value="1"/>
</dbReference>